<dbReference type="PANTHER" id="PTHR13285:SF23">
    <property type="entry name" value="TEICHOIC ACID D-ALANYLTRANSFERASE"/>
    <property type="match status" value="1"/>
</dbReference>
<feature type="transmembrane region" description="Helical" evidence="5">
    <location>
        <begin position="190"/>
        <end position="211"/>
    </location>
</feature>
<evidence type="ECO:0000256" key="2">
    <source>
        <dbReference type="ARBA" id="ARBA00022692"/>
    </source>
</evidence>
<dbReference type="EMBL" id="AP024233">
    <property type="protein sequence ID" value="BCO07696.1"/>
    <property type="molecule type" value="Genomic_DNA"/>
</dbReference>
<feature type="transmembrane region" description="Helical" evidence="5">
    <location>
        <begin position="152"/>
        <end position="169"/>
    </location>
</feature>
<keyword evidence="2 5" id="KW-0812">Transmembrane</keyword>
<organism evidence="6 7">
    <name type="scientific">Desulfolithobacter dissulfuricans</name>
    <dbReference type="NCBI Taxonomy" id="2795293"/>
    <lineage>
        <taxon>Bacteria</taxon>
        <taxon>Pseudomonadati</taxon>
        <taxon>Thermodesulfobacteriota</taxon>
        <taxon>Desulfobulbia</taxon>
        <taxon>Desulfobulbales</taxon>
        <taxon>Desulfobulbaceae</taxon>
        <taxon>Desulfolithobacter</taxon>
    </lineage>
</organism>
<evidence type="ECO:0000256" key="4">
    <source>
        <dbReference type="ARBA" id="ARBA00023136"/>
    </source>
</evidence>
<dbReference type="GO" id="GO:0016746">
    <property type="term" value="F:acyltransferase activity"/>
    <property type="evidence" value="ECO:0007669"/>
    <property type="project" value="TreeGrafter"/>
</dbReference>
<dbReference type="AlphaFoldDB" id="A0A915TXR3"/>
<keyword evidence="7" id="KW-1185">Reference proteome</keyword>
<keyword evidence="3 5" id="KW-1133">Transmembrane helix</keyword>
<evidence type="ECO:0000313" key="6">
    <source>
        <dbReference type="EMBL" id="BCO07696.1"/>
    </source>
</evidence>
<keyword evidence="4 5" id="KW-0472">Membrane</keyword>
<evidence type="ECO:0000256" key="3">
    <source>
        <dbReference type="ARBA" id="ARBA00022989"/>
    </source>
</evidence>
<evidence type="ECO:0000256" key="5">
    <source>
        <dbReference type="SAM" id="Phobius"/>
    </source>
</evidence>
<reference evidence="6" key="1">
    <citation type="submission" date="2020-12" db="EMBL/GenBank/DDBJ databases">
        <title>Desulfobium dissulfuricans gen. nov., sp. nov., a novel mesophilic, sulfate-reducing bacterium isolated from a deep-sea hydrothermal vent.</title>
        <authorList>
            <person name="Hashimoto Y."/>
            <person name="Tame A."/>
            <person name="Sawayama S."/>
            <person name="Miyazaki J."/>
            <person name="Takai K."/>
            <person name="Nakagawa S."/>
        </authorList>
    </citation>
    <scope>NUCLEOTIDE SEQUENCE</scope>
    <source>
        <strain evidence="6">GF1</strain>
    </source>
</reference>
<dbReference type="KEGG" id="ddu:GF1_00720"/>
<dbReference type="Pfam" id="PF03062">
    <property type="entry name" value="MBOAT"/>
    <property type="match status" value="1"/>
</dbReference>
<dbReference type="PANTHER" id="PTHR13285">
    <property type="entry name" value="ACYLTRANSFERASE"/>
    <property type="match status" value="1"/>
</dbReference>
<accession>A0A915TXR3</accession>
<feature type="transmembrane region" description="Helical" evidence="5">
    <location>
        <begin position="128"/>
        <end position="146"/>
    </location>
</feature>
<dbReference type="GO" id="GO:0016020">
    <property type="term" value="C:membrane"/>
    <property type="evidence" value="ECO:0007669"/>
    <property type="project" value="UniProtKB-SubCell"/>
</dbReference>
<name>A0A915TXR3_9BACT</name>
<evidence type="ECO:0000313" key="7">
    <source>
        <dbReference type="Proteomes" id="UP001063350"/>
    </source>
</evidence>
<proteinExistence type="predicted"/>
<gene>
    <name evidence="6" type="ORF">GF1_00720</name>
</gene>
<dbReference type="Proteomes" id="UP001063350">
    <property type="component" value="Chromosome"/>
</dbReference>
<comment type="subcellular location">
    <subcellularLocation>
        <location evidence="1">Membrane</location>
        <topology evidence="1">Multi-pass membrane protein</topology>
    </subcellularLocation>
</comment>
<sequence length="225" mass="26099">MRRNLLKGIQRIITGLFKKIVLGDSLYPFSIAALDISTARQTDIVIGVYAYMLYIYFNFSGYTDMAIGCGRMVGIDLPENFNYPFFKRNLQQFWANWHMSLTTWLTDYIYWPLARKFRNIQKLRKKPVTISNICIVITFLVCGLWHGDGLNFILWGLYHGIGLAILNGYTHFIKKHTSRNIKKFVHNSPVAYGISNIITFQYVALGFLLFACDMEKLSRISSLFF</sequence>
<evidence type="ECO:0000256" key="1">
    <source>
        <dbReference type="ARBA" id="ARBA00004141"/>
    </source>
</evidence>
<dbReference type="InterPro" id="IPR004299">
    <property type="entry name" value="MBOAT_fam"/>
</dbReference>
<protein>
    <submittedName>
        <fullName evidence="6">Uncharacterized protein</fullName>
    </submittedName>
</protein>
<dbReference type="InterPro" id="IPR051085">
    <property type="entry name" value="MB_O-acyltransferase"/>
</dbReference>